<evidence type="ECO:0000313" key="3">
    <source>
        <dbReference type="Ensembl" id="ENSDNVP00000026728.1"/>
    </source>
</evidence>
<protein>
    <submittedName>
        <fullName evidence="3">Uncharacterized protein</fullName>
    </submittedName>
</protein>
<dbReference type="InterPro" id="IPR012678">
    <property type="entry name" value="Ribosomal_uL23/eL15/eS24_sf"/>
</dbReference>
<dbReference type="GO" id="GO:0003735">
    <property type="term" value="F:structural constituent of ribosome"/>
    <property type="evidence" value="ECO:0007669"/>
    <property type="project" value="InterPro"/>
</dbReference>
<organism evidence="3 4">
    <name type="scientific">Dromaius novaehollandiae</name>
    <name type="common">Emu</name>
    <dbReference type="NCBI Taxonomy" id="8790"/>
    <lineage>
        <taxon>Eukaryota</taxon>
        <taxon>Metazoa</taxon>
        <taxon>Chordata</taxon>
        <taxon>Craniata</taxon>
        <taxon>Vertebrata</taxon>
        <taxon>Euteleostomi</taxon>
        <taxon>Archelosauria</taxon>
        <taxon>Archosauria</taxon>
        <taxon>Dinosauria</taxon>
        <taxon>Saurischia</taxon>
        <taxon>Theropoda</taxon>
        <taxon>Coelurosauria</taxon>
        <taxon>Aves</taxon>
        <taxon>Palaeognathae</taxon>
        <taxon>Casuariiformes</taxon>
        <taxon>Dromaiidae</taxon>
        <taxon>Dromaius</taxon>
    </lineage>
</organism>
<dbReference type="SUPFAM" id="SSF54189">
    <property type="entry name" value="Ribosomal proteins S24e, L23 and L15e"/>
    <property type="match status" value="1"/>
</dbReference>
<accession>A0A8C4KSE6</accession>
<sequence length="61" mass="6867">PLDVEDRTPCVFGVKANEHQIEQALKKLHDINVATLDVLIRPNSKMEVVQCFCVCLSVFPD</sequence>
<proteinExistence type="predicted"/>
<evidence type="ECO:0000256" key="1">
    <source>
        <dbReference type="ARBA" id="ARBA00022980"/>
    </source>
</evidence>
<dbReference type="GO" id="GO:0044391">
    <property type="term" value="C:ribosomal subunit"/>
    <property type="evidence" value="ECO:0007669"/>
    <property type="project" value="UniProtKB-ARBA"/>
</dbReference>
<keyword evidence="4" id="KW-1185">Reference proteome</keyword>
<reference evidence="3" key="2">
    <citation type="submission" date="2025-09" db="UniProtKB">
        <authorList>
            <consortium name="Ensembl"/>
        </authorList>
    </citation>
    <scope>IDENTIFICATION</scope>
</reference>
<keyword evidence="2" id="KW-0687">Ribonucleoprotein</keyword>
<evidence type="ECO:0000256" key="2">
    <source>
        <dbReference type="ARBA" id="ARBA00023274"/>
    </source>
</evidence>
<reference evidence="3" key="1">
    <citation type="submission" date="2025-08" db="UniProtKB">
        <authorList>
            <consortium name="Ensembl"/>
        </authorList>
    </citation>
    <scope>IDENTIFICATION</scope>
</reference>
<dbReference type="AlphaFoldDB" id="A0A8C4KSE6"/>
<name>A0A8C4KSE6_DRONO</name>
<dbReference type="Proteomes" id="UP000694423">
    <property type="component" value="Unplaced"/>
</dbReference>
<evidence type="ECO:0000313" key="4">
    <source>
        <dbReference type="Proteomes" id="UP000694423"/>
    </source>
</evidence>
<dbReference type="Ensembl" id="ENSDNVT00000032303.1">
    <property type="protein sequence ID" value="ENSDNVP00000026728.1"/>
    <property type="gene ID" value="ENSDNVG00000018587.1"/>
</dbReference>
<keyword evidence="1" id="KW-0689">Ribosomal protein</keyword>
<dbReference type="GO" id="GO:0006412">
    <property type="term" value="P:translation"/>
    <property type="evidence" value="ECO:0007669"/>
    <property type="project" value="InterPro"/>
</dbReference>